<feature type="region of interest" description="Disordered" evidence="5">
    <location>
        <begin position="257"/>
        <end position="300"/>
    </location>
</feature>
<feature type="transmembrane region" description="Helical" evidence="6">
    <location>
        <begin position="12"/>
        <end position="35"/>
    </location>
</feature>
<dbReference type="PANTHER" id="PTHR31794:SF2">
    <property type="entry name" value="AUXIN EFFLUX TRANSPORTER FAMILY PROTEIN (EUROFUNG)"/>
    <property type="match status" value="1"/>
</dbReference>
<evidence type="ECO:0000256" key="1">
    <source>
        <dbReference type="ARBA" id="ARBA00004141"/>
    </source>
</evidence>
<proteinExistence type="predicted"/>
<dbReference type="Pfam" id="PF03547">
    <property type="entry name" value="Mem_trans"/>
    <property type="match status" value="1"/>
</dbReference>
<feature type="transmembrane region" description="Helical" evidence="6">
    <location>
        <begin position="159"/>
        <end position="177"/>
    </location>
</feature>
<dbReference type="AlphaFoldDB" id="W4JW95"/>
<dbReference type="FunCoup" id="W4JW95">
    <property type="interactions" value="31"/>
</dbReference>
<evidence type="ECO:0000256" key="3">
    <source>
        <dbReference type="ARBA" id="ARBA00022989"/>
    </source>
</evidence>
<dbReference type="GO" id="GO:0016020">
    <property type="term" value="C:membrane"/>
    <property type="evidence" value="ECO:0007669"/>
    <property type="project" value="UniProtKB-SubCell"/>
</dbReference>
<feature type="transmembrane region" description="Helical" evidence="6">
    <location>
        <begin position="434"/>
        <end position="458"/>
    </location>
</feature>
<reference evidence="7 8" key="1">
    <citation type="journal article" date="2012" name="New Phytol.">
        <title>Insight into trade-off between wood decay and parasitism from the genome of a fungal forest pathogen.</title>
        <authorList>
            <person name="Olson A."/>
            <person name="Aerts A."/>
            <person name="Asiegbu F."/>
            <person name="Belbahri L."/>
            <person name="Bouzid O."/>
            <person name="Broberg A."/>
            <person name="Canback B."/>
            <person name="Coutinho P.M."/>
            <person name="Cullen D."/>
            <person name="Dalman K."/>
            <person name="Deflorio G."/>
            <person name="van Diepen L.T."/>
            <person name="Dunand C."/>
            <person name="Duplessis S."/>
            <person name="Durling M."/>
            <person name="Gonthier P."/>
            <person name="Grimwood J."/>
            <person name="Fossdal C.G."/>
            <person name="Hansson D."/>
            <person name="Henrissat B."/>
            <person name="Hietala A."/>
            <person name="Himmelstrand K."/>
            <person name="Hoffmeister D."/>
            <person name="Hogberg N."/>
            <person name="James T.Y."/>
            <person name="Karlsson M."/>
            <person name="Kohler A."/>
            <person name="Kues U."/>
            <person name="Lee Y.H."/>
            <person name="Lin Y.C."/>
            <person name="Lind M."/>
            <person name="Lindquist E."/>
            <person name="Lombard V."/>
            <person name="Lucas S."/>
            <person name="Lunden K."/>
            <person name="Morin E."/>
            <person name="Murat C."/>
            <person name="Park J."/>
            <person name="Raffaello T."/>
            <person name="Rouze P."/>
            <person name="Salamov A."/>
            <person name="Schmutz J."/>
            <person name="Solheim H."/>
            <person name="Stahlberg J."/>
            <person name="Velez H."/>
            <person name="de Vries R.P."/>
            <person name="Wiebenga A."/>
            <person name="Woodward S."/>
            <person name="Yakovlev I."/>
            <person name="Garbelotto M."/>
            <person name="Martin F."/>
            <person name="Grigoriev I.V."/>
            <person name="Stenlid J."/>
        </authorList>
    </citation>
    <scope>NUCLEOTIDE SEQUENCE [LARGE SCALE GENOMIC DNA]</scope>
    <source>
        <strain evidence="7 8">TC 32-1</strain>
    </source>
</reference>
<dbReference type="PANTHER" id="PTHR31794">
    <property type="entry name" value="AUXIN EFFLUX TRANSPORTER FAMILY PROTEIN (EUROFUNG)"/>
    <property type="match status" value="1"/>
</dbReference>
<keyword evidence="2 6" id="KW-0812">Transmembrane</keyword>
<accession>W4JW95</accession>
<evidence type="ECO:0000313" key="7">
    <source>
        <dbReference type="EMBL" id="ETW77828.1"/>
    </source>
</evidence>
<dbReference type="Proteomes" id="UP000030671">
    <property type="component" value="Unassembled WGS sequence"/>
</dbReference>
<evidence type="ECO:0000256" key="4">
    <source>
        <dbReference type="ARBA" id="ARBA00023136"/>
    </source>
</evidence>
<feature type="transmembrane region" description="Helical" evidence="6">
    <location>
        <begin position="321"/>
        <end position="341"/>
    </location>
</feature>
<name>W4JW95_HETIT</name>
<dbReference type="GeneID" id="20678350"/>
<dbReference type="InParanoid" id="W4JW95"/>
<sequence>MVSSTTGTPVWPLLKTVFSSILEVFLTCLAGFILARKGILDKKTQKANDAQQINHLNISLFTPCLLFSKVAFFLSPAKLRELWIIPLFFCAVTAVSMAVAWLLGWMFRLKRSQRNFAMAASMFMNSNSLPIALLQSLVVTVPGLTWGDDDNTDAMVGRALTYLVLCSTLGMIVRWSYGVRLLSQADTEGTEPQGLQDESTLLLDSEQTLVPELAQEQHPNLAEPEDYLNHQPLIPSIAVHTPGNQRSVFYSFPNTPSISPSELPPLTPDDGLTTDESDSETDDDLDFPHPLPRHTTVPSSTRTQAFFRRTKHRVLTTFRKLNSFMTAPLWAALLSLVVALIPALQHTLEVHMKPVKGAVSQAGNCSIPLTLVVLGAYFYRPSSETGSRETRWHRVRSQVSLVDSVREMFSLKNGRTSTRSPPLKKESSGEGKTVFVAIAARMVITPALFLPLMCLGAWLDLPTVFEDPVFVLALVLLCSSPPALTLAQITQAASGDAFERLISRTIFWSYCIITPPATIIYSVLAMIIAKL</sequence>
<feature type="transmembrane region" description="Helical" evidence="6">
    <location>
        <begin position="83"/>
        <end position="107"/>
    </location>
</feature>
<feature type="transmembrane region" description="Helical" evidence="6">
    <location>
        <begin position="128"/>
        <end position="147"/>
    </location>
</feature>
<dbReference type="OrthoDB" id="2499604at2759"/>
<dbReference type="RefSeq" id="XP_009549661.1">
    <property type="nucleotide sequence ID" value="XM_009551366.1"/>
</dbReference>
<dbReference type="KEGG" id="hir:HETIRDRAFT_56145"/>
<feature type="transmembrane region" description="Helical" evidence="6">
    <location>
        <begin position="470"/>
        <end position="487"/>
    </location>
</feature>
<dbReference type="EMBL" id="KI925462">
    <property type="protein sequence ID" value="ETW77828.1"/>
    <property type="molecule type" value="Genomic_DNA"/>
</dbReference>
<evidence type="ECO:0000313" key="8">
    <source>
        <dbReference type="Proteomes" id="UP000030671"/>
    </source>
</evidence>
<evidence type="ECO:0000256" key="5">
    <source>
        <dbReference type="SAM" id="MobiDB-lite"/>
    </source>
</evidence>
<protein>
    <recommendedName>
        <fullName evidence="9">Auxin efflux carrier</fullName>
    </recommendedName>
</protein>
<feature type="compositionally biased region" description="Acidic residues" evidence="5">
    <location>
        <begin position="272"/>
        <end position="285"/>
    </location>
</feature>
<evidence type="ECO:0000256" key="6">
    <source>
        <dbReference type="SAM" id="Phobius"/>
    </source>
</evidence>
<keyword evidence="3 6" id="KW-1133">Transmembrane helix</keyword>
<feature type="transmembrane region" description="Helical" evidence="6">
    <location>
        <begin position="56"/>
        <end position="77"/>
    </location>
</feature>
<dbReference type="GO" id="GO:0005783">
    <property type="term" value="C:endoplasmic reticulum"/>
    <property type="evidence" value="ECO:0007669"/>
    <property type="project" value="TreeGrafter"/>
</dbReference>
<comment type="subcellular location">
    <subcellularLocation>
        <location evidence="1">Membrane</location>
        <topology evidence="1">Multi-pass membrane protein</topology>
    </subcellularLocation>
</comment>
<keyword evidence="8" id="KW-1185">Reference proteome</keyword>
<dbReference type="HOGENOM" id="CLU_026460_0_0_1"/>
<gene>
    <name evidence="7" type="ORF">HETIRDRAFT_56145</name>
</gene>
<keyword evidence="4 6" id="KW-0472">Membrane</keyword>
<evidence type="ECO:0008006" key="9">
    <source>
        <dbReference type="Google" id="ProtNLM"/>
    </source>
</evidence>
<feature type="transmembrane region" description="Helical" evidence="6">
    <location>
        <begin position="361"/>
        <end position="379"/>
    </location>
</feature>
<dbReference type="GO" id="GO:0055085">
    <property type="term" value="P:transmembrane transport"/>
    <property type="evidence" value="ECO:0007669"/>
    <property type="project" value="InterPro"/>
</dbReference>
<dbReference type="STRING" id="747525.W4JW95"/>
<feature type="transmembrane region" description="Helical" evidence="6">
    <location>
        <begin position="507"/>
        <end position="529"/>
    </location>
</feature>
<dbReference type="InterPro" id="IPR004776">
    <property type="entry name" value="Mem_transp_PIN-like"/>
</dbReference>
<organism evidence="7 8">
    <name type="scientific">Heterobasidion irregulare (strain TC 32-1)</name>
    <dbReference type="NCBI Taxonomy" id="747525"/>
    <lineage>
        <taxon>Eukaryota</taxon>
        <taxon>Fungi</taxon>
        <taxon>Dikarya</taxon>
        <taxon>Basidiomycota</taxon>
        <taxon>Agaricomycotina</taxon>
        <taxon>Agaricomycetes</taxon>
        <taxon>Russulales</taxon>
        <taxon>Bondarzewiaceae</taxon>
        <taxon>Heterobasidion</taxon>
        <taxon>Heterobasidion annosum species complex</taxon>
    </lineage>
</organism>
<dbReference type="eggNOG" id="KOG2722">
    <property type="taxonomic scope" value="Eukaryota"/>
</dbReference>
<evidence type="ECO:0000256" key="2">
    <source>
        <dbReference type="ARBA" id="ARBA00022692"/>
    </source>
</evidence>